<keyword evidence="5" id="KW-0133">Cell shape</keyword>
<protein>
    <submittedName>
        <fullName evidence="9">Rod shape-determining protein MreD</fullName>
    </submittedName>
</protein>
<keyword evidence="3" id="KW-1003">Cell membrane</keyword>
<comment type="similarity">
    <text evidence="2">Belongs to the MreD family.</text>
</comment>
<feature type="transmembrane region" description="Helical" evidence="8">
    <location>
        <begin position="144"/>
        <end position="166"/>
    </location>
</feature>
<evidence type="ECO:0000256" key="8">
    <source>
        <dbReference type="SAM" id="Phobius"/>
    </source>
</evidence>
<organism evidence="9 10">
    <name type="scientific">Flavisolibacter ginsengisoli DSM 18119</name>
    <dbReference type="NCBI Taxonomy" id="1121884"/>
    <lineage>
        <taxon>Bacteria</taxon>
        <taxon>Pseudomonadati</taxon>
        <taxon>Bacteroidota</taxon>
        <taxon>Chitinophagia</taxon>
        <taxon>Chitinophagales</taxon>
        <taxon>Chitinophagaceae</taxon>
        <taxon>Flavisolibacter</taxon>
    </lineage>
</organism>
<feature type="transmembrane region" description="Helical" evidence="8">
    <location>
        <begin position="112"/>
        <end position="132"/>
    </location>
</feature>
<dbReference type="Proteomes" id="UP000184048">
    <property type="component" value="Unassembled WGS sequence"/>
</dbReference>
<evidence type="ECO:0000256" key="2">
    <source>
        <dbReference type="ARBA" id="ARBA00007776"/>
    </source>
</evidence>
<proteinExistence type="inferred from homology"/>
<reference evidence="9 10" key="1">
    <citation type="submission" date="2016-11" db="EMBL/GenBank/DDBJ databases">
        <authorList>
            <person name="Jaros S."/>
            <person name="Januszkiewicz K."/>
            <person name="Wedrychowicz H."/>
        </authorList>
    </citation>
    <scope>NUCLEOTIDE SEQUENCE [LARGE SCALE GENOMIC DNA]</scope>
    <source>
        <strain evidence="9 10">DSM 18119</strain>
    </source>
</reference>
<evidence type="ECO:0000256" key="6">
    <source>
        <dbReference type="ARBA" id="ARBA00022989"/>
    </source>
</evidence>
<comment type="subcellular location">
    <subcellularLocation>
        <location evidence="1">Cell membrane</location>
        <topology evidence="1">Multi-pass membrane protein</topology>
    </subcellularLocation>
</comment>
<dbReference type="STRING" id="1121884.SAMN02745131_00949"/>
<evidence type="ECO:0000313" key="9">
    <source>
        <dbReference type="EMBL" id="SHE71591.1"/>
    </source>
</evidence>
<keyword evidence="4 8" id="KW-0812">Transmembrane</keyword>
<evidence type="ECO:0000256" key="1">
    <source>
        <dbReference type="ARBA" id="ARBA00004651"/>
    </source>
</evidence>
<dbReference type="RefSeq" id="WP_072834084.1">
    <property type="nucleotide sequence ID" value="NZ_FQUU01000003.1"/>
</dbReference>
<evidence type="ECO:0000256" key="3">
    <source>
        <dbReference type="ARBA" id="ARBA00022475"/>
    </source>
</evidence>
<name>A0A1M4VR65_9BACT</name>
<sequence length="177" mass="20473">MSDLVKNIFRLIVFVLVQVYVLNKIPHLHRFIVPYLYFLFIIWLPFSISRPGLLLTGFVAGLVLDYFTNTPGLHAAACVLIAYIRPFIINLLIPKDTAEFNYREPTPRAMGWAPYGVYILVMALCHNSYLLLLEFLHFGNFLDFLLKILTTTAISLLLIFTTELLFPRRIKYRTNTA</sequence>
<evidence type="ECO:0000313" key="10">
    <source>
        <dbReference type="Proteomes" id="UP000184048"/>
    </source>
</evidence>
<dbReference type="InterPro" id="IPR007227">
    <property type="entry name" value="Cell_shape_determining_MreD"/>
</dbReference>
<feature type="transmembrane region" description="Helical" evidence="8">
    <location>
        <begin position="72"/>
        <end position="92"/>
    </location>
</feature>
<dbReference type="GO" id="GO:0008360">
    <property type="term" value="P:regulation of cell shape"/>
    <property type="evidence" value="ECO:0007669"/>
    <property type="project" value="UniProtKB-KW"/>
</dbReference>
<keyword evidence="6 8" id="KW-1133">Transmembrane helix</keyword>
<keyword evidence="7 8" id="KW-0472">Membrane</keyword>
<feature type="transmembrane region" description="Helical" evidence="8">
    <location>
        <begin position="35"/>
        <end position="60"/>
    </location>
</feature>
<evidence type="ECO:0000256" key="5">
    <source>
        <dbReference type="ARBA" id="ARBA00022960"/>
    </source>
</evidence>
<dbReference type="GO" id="GO:0005886">
    <property type="term" value="C:plasma membrane"/>
    <property type="evidence" value="ECO:0007669"/>
    <property type="project" value="UniProtKB-SubCell"/>
</dbReference>
<dbReference type="AlphaFoldDB" id="A0A1M4VR65"/>
<accession>A0A1M4VR65</accession>
<evidence type="ECO:0000256" key="4">
    <source>
        <dbReference type="ARBA" id="ARBA00022692"/>
    </source>
</evidence>
<dbReference type="OrthoDB" id="1132160at2"/>
<evidence type="ECO:0000256" key="7">
    <source>
        <dbReference type="ARBA" id="ARBA00023136"/>
    </source>
</evidence>
<dbReference type="NCBIfam" id="TIGR03426">
    <property type="entry name" value="shape_MreD"/>
    <property type="match status" value="1"/>
</dbReference>
<keyword evidence="10" id="KW-1185">Reference proteome</keyword>
<dbReference type="EMBL" id="FQUU01000003">
    <property type="protein sequence ID" value="SHE71591.1"/>
    <property type="molecule type" value="Genomic_DNA"/>
</dbReference>
<gene>
    <name evidence="9" type="ORF">SAMN02745131_00949</name>
</gene>